<dbReference type="OrthoDB" id="9783295at2"/>
<evidence type="ECO:0000313" key="8">
    <source>
        <dbReference type="EMBL" id="TCO72192.1"/>
    </source>
</evidence>
<keyword evidence="4 7" id="KW-0812">Transmembrane</keyword>
<keyword evidence="9" id="KW-1185">Reference proteome</keyword>
<feature type="transmembrane region" description="Helical" evidence="7">
    <location>
        <begin position="136"/>
        <end position="163"/>
    </location>
</feature>
<dbReference type="RefSeq" id="WP_132246368.1">
    <property type="nucleotide sequence ID" value="NZ_SLWV01000019.1"/>
</dbReference>
<evidence type="ECO:0000256" key="5">
    <source>
        <dbReference type="ARBA" id="ARBA00022989"/>
    </source>
</evidence>
<protein>
    <recommendedName>
        <fullName evidence="10">NitT/TauT family transport system permease protein</fullName>
    </recommendedName>
</protein>
<sequence length="195" mass="22124">MLDKVNSPNHLKNINKHVSKEHLHFLWMHQKKKKAILITQISLLIVFFVFWEVAARAELIDTFLTSYPSQMWQVFIKLAKSGSLFKHIGISSFETIVGFLLGTFFGTIVAILLWWSDFVSKVLDPYMVVLNALPKTALAPIIILWAGAGITGIIFTAMTVSIASCYDTAYLSRNCHIYYHGCLYDYAKGDTKDNQ</sequence>
<gene>
    <name evidence="8" type="ORF">EV214_11956</name>
</gene>
<dbReference type="PANTHER" id="PTHR30151:SF19">
    <property type="entry name" value="ABC TRANSPORTER PERMEASE"/>
    <property type="match status" value="1"/>
</dbReference>
<comment type="caution">
    <text evidence="8">The sequence shown here is derived from an EMBL/GenBank/DDBJ whole genome shotgun (WGS) entry which is preliminary data.</text>
</comment>
<reference evidence="8 9" key="1">
    <citation type="submission" date="2019-03" db="EMBL/GenBank/DDBJ databases">
        <title>Genomic Encyclopedia of Type Strains, Phase IV (KMG-IV): sequencing the most valuable type-strain genomes for metagenomic binning, comparative biology and taxonomic classification.</title>
        <authorList>
            <person name="Goeker M."/>
        </authorList>
    </citation>
    <scope>NUCLEOTIDE SEQUENCE [LARGE SCALE GENOMIC DNA]</scope>
    <source>
        <strain evidence="8 9">DSM 102940</strain>
    </source>
</reference>
<dbReference type="Proteomes" id="UP000294919">
    <property type="component" value="Unassembled WGS sequence"/>
</dbReference>
<name>A0A4R2KI87_9FIRM</name>
<organism evidence="8 9">
    <name type="scientific">Marinisporobacter balticus</name>
    <dbReference type="NCBI Taxonomy" id="2018667"/>
    <lineage>
        <taxon>Bacteria</taxon>
        <taxon>Bacillati</taxon>
        <taxon>Bacillota</taxon>
        <taxon>Clostridia</taxon>
        <taxon>Peptostreptococcales</taxon>
        <taxon>Thermotaleaceae</taxon>
        <taxon>Marinisporobacter</taxon>
    </lineage>
</organism>
<feature type="transmembrane region" description="Helical" evidence="7">
    <location>
        <begin position="96"/>
        <end position="116"/>
    </location>
</feature>
<evidence type="ECO:0000256" key="4">
    <source>
        <dbReference type="ARBA" id="ARBA00022692"/>
    </source>
</evidence>
<dbReference type="SUPFAM" id="SSF161098">
    <property type="entry name" value="MetI-like"/>
    <property type="match status" value="1"/>
</dbReference>
<dbReference type="AlphaFoldDB" id="A0A4R2KI87"/>
<evidence type="ECO:0000256" key="3">
    <source>
        <dbReference type="ARBA" id="ARBA00022475"/>
    </source>
</evidence>
<evidence type="ECO:0000256" key="1">
    <source>
        <dbReference type="ARBA" id="ARBA00004651"/>
    </source>
</evidence>
<dbReference type="GO" id="GO:0005886">
    <property type="term" value="C:plasma membrane"/>
    <property type="evidence" value="ECO:0007669"/>
    <property type="project" value="UniProtKB-SubCell"/>
</dbReference>
<evidence type="ECO:0000256" key="6">
    <source>
        <dbReference type="ARBA" id="ARBA00023136"/>
    </source>
</evidence>
<accession>A0A4R2KI87</accession>
<evidence type="ECO:0000313" key="9">
    <source>
        <dbReference type="Proteomes" id="UP000294919"/>
    </source>
</evidence>
<feature type="transmembrane region" description="Helical" evidence="7">
    <location>
        <begin position="35"/>
        <end position="54"/>
    </location>
</feature>
<keyword evidence="3" id="KW-1003">Cell membrane</keyword>
<keyword evidence="5 7" id="KW-1133">Transmembrane helix</keyword>
<keyword evidence="6 7" id="KW-0472">Membrane</keyword>
<comment type="subcellular location">
    <subcellularLocation>
        <location evidence="1">Cell membrane</location>
        <topology evidence="1">Multi-pass membrane protein</topology>
    </subcellularLocation>
</comment>
<evidence type="ECO:0008006" key="10">
    <source>
        <dbReference type="Google" id="ProtNLM"/>
    </source>
</evidence>
<keyword evidence="2" id="KW-0813">Transport</keyword>
<dbReference type="InterPro" id="IPR035906">
    <property type="entry name" value="MetI-like_sf"/>
</dbReference>
<proteinExistence type="predicted"/>
<evidence type="ECO:0000256" key="7">
    <source>
        <dbReference type="SAM" id="Phobius"/>
    </source>
</evidence>
<dbReference type="EMBL" id="SLWV01000019">
    <property type="protein sequence ID" value="TCO72192.1"/>
    <property type="molecule type" value="Genomic_DNA"/>
</dbReference>
<dbReference type="PANTHER" id="PTHR30151">
    <property type="entry name" value="ALKANE SULFONATE ABC TRANSPORTER-RELATED, MEMBRANE SUBUNIT"/>
    <property type="match status" value="1"/>
</dbReference>
<evidence type="ECO:0000256" key="2">
    <source>
        <dbReference type="ARBA" id="ARBA00022448"/>
    </source>
</evidence>